<sequence length="151" mass="17602">MNSFSSNRGARFTNPPTQVTASIGQQVRLRTCLIAVHNRQNHLLILSRALVHPLTRLCSSYVLMREPSPRHEGRLPRHLPTLFPYPILPQLCLATVFDDASYHHLSRITRMRRTERNWRVLFTQQTRYEDANKRQRMLAVERASKTLESEG</sequence>
<accession>A0AAV2TJ96</accession>
<gene>
    <name evidence="1" type="ORF">CDAUBV1_LOCUS11351</name>
</gene>
<dbReference type="Proteomes" id="UP001497525">
    <property type="component" value="Unassembled WGS sequence"/>
</dbReference>
<dbReference type="AlphaFoldDB" id="A0AAV2TJ96"/>
<organism evidence="1 2">
    <name type="scientific">Calicophoron daubneyi</name>
    <name type="common">Rumen fluke</name>
    <name type="synonym">Paramphistomum daubneyi</name>
    <dbReference type="NCBI Taxonomy" id="300641"/>
    <lineage>
        <taxon>Eukaryota</taxon>
        <taxon>Metazoa</taxon>
        <taxon>Spiralia</taxon>
        <taxon>Lophotrochozoa</taxon>
        <taxon>Platyhelminthes</taxon>
        <taxon>Trematoda</taxon>
        <taxon>Digenea</taxon>
        <taxon>Plagiorchiida</taxon>
        <taxon>Pronocephalata</taxon>
        <taxon>Paramphistomoidea</taxon>
        <taxon>Paramphistomidae</taxon>
        <taxon>Calicophoron</taxon>
    </lineage>
</organism>
<name>A0AAV2TJ96_CALDB</name>
<proteinExistence type="predicted"/>
<evidence type="ECO:0000313" key="1">
    <source>
        <dbReference type="EMBL" id="CAL5137079.1"/>
    </source>
</evidence>
<reference evidence="1" key="1">
    <citation type="submission" date="2024-06" db="EMBL/GenBank/DDBJ databases">
        <authorList>
            <person name="Liu X."/>
            <person name="Lenzi L."/>
            <person name="Haldenby T S."/>
            <person name="Uol C."/>
        </authorList>
    </citation>
    <scope>NUCLEOTIDE SEQUENCE</scope>
</reference>
<protein>
    <recommendedName>
        <fullName evidence="3">F-box domain-containing protein</fullName>
    </recommendedName>
</protein>
<evidence type="ECO:0000313" key="2">
    <source>
        <dbReference type="Proteomes" id="UP001497525"/>
    </source>
</evidence>
<evidence type="ECO:0008006" key="3">
    <source>
        <dbReference type="Google" id="ProtNLM"/>
    </source>
</evidence>
<dbReference type="EMBL" id="CAXLJL010000378">
    <property type="protein sequence ID" value="CAL5137079.1"/>
    <property type="molecule type" value="Genomic_DNA"/>
</dbReference>
<comment type="caution">
    <text evidence="1">The sequence shown here is derived from an EMBL/GenBank/DDBJ whole genome shotgun (WGS) entry which is preliminary data.</text>
</comment>